<dbReference type="InterPro" id="IPR056798">
    <property type="entry name" value="ADH_Fe_C"/>
</dbReference>
<dbReference type="Pfam" id="PF00465">
    <property type="entry name" value="Fe-ADH"/>
    <property type="match status" value="1"/>
</dbReference>
<dbReference type="SUPFAM" id="SSF56796">
    <property type="entry name" value="Dehydroquinate synthase-like"/>
    <property type="match status" value="1"/>
</dbReference>
<keyword evidence="8" id="KW-1185">Reference proteome</keyword>
<feature type="domain" description="Alcohol dehydrogenase iron-type/glycerol dehydrogenase GldA" evidence="5">
    <location>
        <begin position="9"/>
        <end position="178"/>
    </location>
</feature>
<comment type="similarity">
    <text evidence="2">Belongs to the iron-containing alcohol dehydrogenase family.</text>
</comment>
<dbReference type="Gene3D" id="1.20.1090.10">
    <property type="entry name" value="Dehydroquinate synthase-like - alpha domain"/>
    <property type="match status" value="1"/>
</dbReference>
<evidence type="ECO:0000256" key="3">
    <source>
        <dbReference type="ARBA" id="ARBA00023002"/>
    </source>
</evidence>
<name>A0A517U0V9_9BACT</name>
<dbReference type="OrthoDB" id="9804734at2"/>
<evidence type="ECO:0000313" key="8">
    <source>
        <dbReference type="Proteomes" id="UP000317909"/>
    </source>
</evidence>
<protein>
    <submittedName>
        <fullName evidence="7">1,3-propanediol dehydrogenase</fullName>
        <ecNumber evidence="7">1.1.1.202</ecNumber>
    </submittedName>
</protein>
<dbReference type="GO" id="GO:0047516">
    <property type="term" value="F:1,3-propanediol dehydrogenase activity"/>
    <property type="evidence" value="ECO:0007669"/>
    <property type="project" value="UniProtKB-EC"/>
</dbReference>
<accession>A0A517U0V9</accession>
<organism evidence="7 8">
    <name type="scientific">Lacipirellula limnantheis</name>
    <dbReference type="NCBI Taxonomy" id="2528024"/>
    <lineage>
        <taxon>Bacteria</taxon>
        <taxon>Pseudomonadati</taxon>
        <taxon>Planctomycetota</taxon>
        <taxon>Planctomycetia</taxon>
        <taxon>Pirellulales</taxon>
        <taxon>Lacipirellulaceae</taxon>
        <taxon>Lacipirellula</taxon>
    </lineage>
</organism>
<evidence type="ECO:0000256" key="2">
    <source>
        <dbReference type="ARBA" id="ARBA00007358"/>
    </source>
</evidence>
<sequence length="386" mass="40847">MTPFDFRLPTRIVFGAGRIDELGELAKSLGDSRRALVVSDPGVVSAGHTQRGLDALHAAGFATQLFQAFAENPTTAHVDVGVAVAREFRPDCIVGLGGGSSMDCAKGINFIYSCGGRMHDYWGVGKATGPMLPMIAVPTTAGTGSETQSFALISDAETHVKMACGDKRAAFRVALLDPGLTTTQPSRVTALTGFDALAHAVETAVTRVRTPLSQAFSREAWRHLAPNFLRVIAEPDNLEARGEMQLGACLAGLAIENSMLGAAHALANPLTAEYGITHGDAVALMLPHVVRHNGADQEIEPHYQDLVLATAFERNTPDQRAGAAGLAQFLAQAAAQAGLATSLRNEGVDFDRLPDLAAAAAKQWTGSFNPVEISVDGFRRLYEQAF</sequence>
<dbReference type="InterPro" id="IPR001670">
    <property type="entry name" value="ADH_Fe/GldA"/>
</dbReference>
<dbReference type="GO" id="GO:0046872">
    <property type="term" value="F:metal ion binding"/>
    <property type="evidence" value="ECO:0007669"/>
    <property type="project" value="InterPro"/>
</dbReference>
<proteinExistence type="inferred from homology"/>
<comment type="cofactor">
    <cofactor evidence="1">
        <name>Fe cation</name>
        <dbReference type="ChEBI" id="CHEBI:24875"/>
    </cofactor>
</comment>
<dbReference type="Proteomes" id="UP000317909">
    <property type="component" value="Chromosome"/>
</dbReference>
<keyword evidence="3 7" id="KW-0560">Oxidoreductase</keyword>
<dbReference type="KEGG" id="llh:I41_34450"/>
<dbReference type="PANTHER" id="PTHR11496">
    <property type="entry name" value="ALCOHOL DEHYDROGENASE"/>
    <property type="match status" value="1"/>
</dbReference>
<evidence type="ECO:0000256" key="1">
    <source>
        <dbReference type="ARBA" id="ARBA00001962"/>
    </source>
</evidence>
<evidence type="ECO:0000313" key="7">
    <source>
        <dbReference type="EMBL" id="QDT74250.1"/>
    </source>
</evidence>
<dbReference type="GO" id="GO:0004022">
    <property type="term" value="F:alcohol dehydrogenase (NAD+) activity"/>
    <property type="evidence" value="ECO:0007669"/>
    <property type="project" value="TreeGrafter"/>
</dbReference>
<evidence type="ECO:0000259" key="5">
    <source>
        <dbReference type="Pfam" id="PF00465"/>
    </source>
</evidence>
<evidence type="ECO:0000256" key="4">
    <source>
        <dbReference type="ARBA" id="ARBA00023027"/>
    </source>
</evidence>
<dbReference type="RefSeq" id="WP_145434017.1">
    <property type="nucleotide sequence ID" value="NZ_CP036339.1"/>
</dbReference>
<reference evidence="7 8" key="1">
    <citation type="submission" date="2019-02" db="EMBL/GenBank/DDBJ databases">
        <title>Deep-cultivation of Planctomycetes and their phenomic and genomic characterization uncovers novel biology.</title>
        <authorList>
            <person name="Wiegand S."/>
            <person name="Jogler M."/>
            <person name="Boedeker C."/>
            <person name="Pinto D."/>
            <person name="Vollmers J."/>
            <person name="Rivas-Marin E."/>
            <person name="Kohn T."/>
            <person name="Peeters S.H."/>
            <person name="Heuer A."/>
            <person name="Rast P."/>
            <person name="Oberbeckmann S."/>
            <person name="Bunk B."/>
            <person name="Jeske O."/>
            <person name="Meyerdierks A."/>
            <person name="Storesund J.E."/>
            <person name="Kallscheuer N."/>
            <person name="Luecker S."/>
            <person name="Lage O.M."/>
            <person name="Pohl T."/>
            <person name="Merkel B.J."/>
            <person name="Hornburger P."/>
            <person name="Mueller R.-W."/>
            <person name="Bruemmer F."/>
            <person name="Labrenz M."/>
            <person name="Spormann A.M."/>
            <person name="Op den Camp H."/>
            <person name="Overmann J."/>
            <person name="Amann R."/>
            <person name="Jetten M.S.M."/>
            <person name="Mascher T."/>
            <person name="Medema M.H."/>
            <person name="Devos D.P."/>
            <person name="Kaster A.-K."/>
            <person name="Ovreas L."/>
            <person name="Rohde M."/>
            <person name="Galperin M.Y."/>
            <person name="Jogler C."/>
        </authorList>
    </citation>
    <scope>NUCLEOTIDE SEQUENCE [LARGE SCALE GENOMIC DNA]</scope>
    <source>
        <strain evidence="7 8">I41</strain>
    </source>
</reference>
<dbReference type="Gene3D" id="3.40.50.1970">
    <property type="match status" value="1"/>
</dbReference>
<evidence type="ECO:0000259" key="6">
    <source>
        <dbReference type="Pfam" id="PF25137"/>
    </source>
</evidence>
<dbReference type="PROSITE" id="PS00913">
    <property type="entry name" value="ADH_IRON_1"/>
    <property type="match status" value="1"/>
</dbReference>
<gene>
    <name evidence="7" type="primary">dhaT</name>
    <name evidence="7" type="ORF">I41_34450</name>
</gene>
<keyword evidence="4" id="KW-0520">NAD</keyword>
<dbReference type="EC" id="1.1.1.202" evidence="7"/>
<dbReference type="FunFam" id="3.40.50.1970:FF:000003">
    <property type="entry name" value="Alcohol dehydrogenase, iron-containing"/>
    <property type="match status" value="1"/>
</dbReference>
<feature type="domain" description="Fe-containing alcohol dehydrogenase-like C-terminal" evidence="6">
    <location>
        <begin position="189"/>
        <end position="386"/>
    </location>
</feature>
<dbReference type="PANTHER" id="PTHR11496:SF102">
    <property type="entry name" value="ALCOHOL DEHYDROGENASE 4"/>
    <property type="match status" value="1"/>
</dbReference>
<dbReference type="Pfam" id="PF25137">
    <property type="entry name" value="ADH_Fe_C"/>
    <property type="match status" value="1"/>
</dbReference>
<dbReference type="InterPro" id="IPR039697">
    <property type="entry name" value="Alcohol_dehydrogenase_Fe"/>
</dbReference>
<dbReference type="EMBL" id="CP036339">
    <property type="protein sequence ID" value="QDT74250.1"/>
    <property type="molecule type" value="Genomic_DNA"/>
</dbReference>
<dbReference type="AlphaFoldDB" id="A0A517U0V9"/>
<dbReference type="InterPro" id="IPR018211">
    <property type="entry name" value="ADH_Fe_CS"/>
</dbReference>
<dbReference type="CDD" id="cd08551">
    <property type="entry name" value="Fe-ADH"/>
    <property type="match status" value="1"/>
</dbReference>